<reference evidence="9 10" key="1">
    <citation type="submission" date="2017-11" db="EMBL/GenBank/DDBJ databases">
        <title>De novo assembly and phasing of dikaryotic genomes from two isolates of Puccinia coronata f. sp. avenae, the causal agent of oat crown rust.</title>
        <authorList>
            <person name="Miller M.E."/>
            <person name="Zhang Y."/>
            <person name="Omidvar V."/>
            <person name="Sperschneider J."/>
            <person name="Schwessinger B."/>
            <person name="Raley C."/>
            <person name="Palmer J.M."/>
            <person name="Garnica D."/>
            <person name="Upadhyaya N."/>
            <person name="Rathjen J."/>
            <person name="Taylor J.M."/>
            <person name="Park R.F."/>
            <person name="Dodds P.N."/>
            <person name="Hirsch C.D."/>
            <person name="Kianian S.F."/>
            <person name="Figueroa M."/>
        </authorList>
    </citation>
    <scope>NUCLEOTIDE SEQUENCE [LARGE SCALE GENOMIC DNA]</scope>
    <source>
        <strain evidence="9">12SD80</strain>
    </source>
</reference>
<dbReference type="AlphaFoldDB" id="A0A2N5UBC9"/>
<proteinExistence type="inferred from homology"/>
<dbReference type="GO" id="GO:0005634">
    <property type="term" value="C:nucleus"/>
    <property type="evidence" value="ECO:0007669"/>
    <property type="project" value="UniProtKB-SubCell"/>
</dbReference>
<evidence type="ECO:0000256" key="2">
    <source>
        <dbReference type="ARBA" id="ARBA00008423"/>
    </source>
</evidence>
<feature type="region of interest" description="Disordered" evidence="8">
    <location>
        <begin position="86"/>
        <end position="167"/>
    </location>
</feature>
<evidence type="ECO:0000256" key="7">
    <source>
        <dbReference type="ARBA" id="ARBA00023242"/>
    </source>
</evidence>
<comment type="similarity">
    <text evidence="2">Belongs to the ZC3H14 family.</text>
</comment>
<feature type="compositionally biased region" description="Polar residues" evidence="8">
    <location>
        <begin position="706"/>
        <end position="723"/>
    </location>
</feature>
<protein>
    <recommendedName>
        <fullName evidence="11">C3H1-type domain-containing protein</fullName>
    </recommendedName>
</protein>
<sequence>MSRPEIVMQTPAAKKLEAEVQRKLAEYSYSTADDVVMAEYVVVMLANAKTPDQITAELSELIGEDMYDPAFTTWLFEEVARQYGISQPTPTLPSPPSPTEALPEPSLSIPDTGDKIQTVNDSRDHHMNYNNNNNNRTGPIKQRPTHLSNPNRPINHSNNNNNNNNRPHQAAVFNQALIGIKRPGPNDILRDSPPHRRLRQDDYTPQPYQPTSRNPRDPHWSNNAMVPNGQRPPPSNFSIGHPMGAESAAKSILERVGVSANPNNPFQNPAFPRGYDQQVPPPFGRPNNLNGAPPSQQHMFYGSPSSYPLPLLPPHPFSQQPFNTPNGPTPQLFLANGQPYIPSHPFQIPGSGPPPMYPSYPAAPRHPSSHPSKKTPGSSSAAAGAPPSSAHPSHPHHHHHQQPASLEKGLSGSAQPFEPSTLPLPTAPLLREECKYNLACKNAWCPSSHCSPKGVPKSSMLLNFQPCELQLKCTDPECLKAHVSPQQADPKASIKLGSKPVGGAGMGAGPNRGPAGSTPNSKAIPCRFGSQCSRPDCAFSHPWIVNNALDRSGSDDALTGAGFAGGIPCKFGLQCSRPDCFYQHPRAGSKNISRSFVNNSAFGFNASSGAGAGSNGALGTPTTATATAGLATGLAGGEKLAPSKKFSAPAPPASSVVSSTNGAAAATNGPSTDHPPALKDPSNTLAASEPAAAVPVPAPASASDSKNSNPEVANNPMQPSGSTPIHAGV</sequence>
<feature type="compositionally biased region" description="Low complexity" evidence="8">
    <location>
        <begin position="374"/>
        <end position="392"/>
    </location>
</feature>
<accession>A0A2N5UBC9</accession>
<dbReference type="Proteomes" id="UP000235392">
    <property type="component" value="Unassembled WGS sequence"/>
</dbReference>
<dbReference type="GO" id="GO:0008143">
    <property type="term" value="F:poly(A) binding"/>
    <property type="evidence" value="ECO:0007669"/>
    <property type="project" value="InterPro"/>
</dbReference>
<dbReference type="InterPro" id="IPR043094">
    <property type="entry name" value="Nab2/ZC3H14_N_sf"/>
</dbReference>
<feature type="compositionally biased region" description="Polar residues" evidence="8">
    <location>
        <begin position="287"/>
        <end position="298"/>
    </location>
</feature>
<organism evidence="9 10">
    <name type="scientific">Puccinia coronata f. sp. avenae</name>
    <dbReference type="NCBI Taxonomy" id="200324"/>
    <lineage>
        <taxon>Eukaryota</taxon>
        <taxon>Fungi</taxon>
        <taxon>Dikarya</taxon>
        <taxon>Basidiomycota</taxon>
        <taxon>Pucciniomycotina</taxon>
        <taxon>Pucciniomycetes</taxon>
        <taxon>Pucciniales</taxon>
        <taxon>Pucciniaceae</taxon>
        <taxon>Puccinia</taxon>
    </lineage>
</organism>
<feature type="compositionally biased region" description="Low complexity" evidence="8">
    <location>
        <begin position="686"/>
        <end position="705"/>
    </location>
</feature>
<evidence type="ECO:0000256" key="5">
    <source>
        <dbReference type="ARBA" id="ARBA00022771"/>
    </source>
</evidence>
<feature type="compositionally biased region" description="Basic and acidic residues" evidence="8">
    <location>
        <begin position="188"/>
        <end position="202"/>
    </location>
</feature>
<evidence type="ECO:0000256" key="3">
    <source>
        <dbReference type="ARBA" id="ARBA00022723"/>
    </source>
</evidence>
<feature type="compositionally biased region" description="Low complexity" evidence="8">
    <location>
        <begin position="643"/>
        <end position="659"/>
    </location>
</feature>
<evidence type="ECO:0008006" key="11">
    <source>
        <dbReference type="Google" id="ProtNLM"/>
    </source>
</evidence>
<dbReference type="Gene3D" id="4.10.1000.40">
    <property type="match status" value="2"/>
</dbReference>
<dbReference type="PANTHER" id="PTHR14738">
    <property type="entry name" value="ZINC FINGER CCCH DOMAIN-CONTAINING PROTEIN 14"/>
    <property type="match status" value="1"/>
</dbReference>
<dbReference type="InterPro" id="IPR040366">
    <property type="entry name" value="Nab2/ZC3H14"/>
</dbReference>
<feature type="region of interest" description="Disordered" evidence="8">
    <location>
        <begin position="642"/>
        <end position="729"/>
    </location>
</feature>
<keyword evidence="6" id="KW-0862">Zinc</keyword>
<feature type="region of interest" description="Disordered" evidence="8">
    <location>
        <begin position="500"/>
        <end position="520"/>
    </location>
</feature>
<dbReference type="GO" id="GO:0005737">
    <property type="term" value="C:cytoplasm"/>
    <property type="evidence" value="ECO:0007669"/>
    <property type="project" value="TreeGrafter"/>
</dbReference>
<feature type="compositionally biased region" description="Low complexity" evidence="8">
    <location>
        <begin position="99"/>
        <end position="108"/>
    </location>
</feature>
<evidence type="ECO:0000256" key="6">
    <source>
        <dbReference type="ARBA" id="ARBA00022833"/>
    </source>
</evidence>
<feature type="region of interest" description="Disordered" evidence="8">
    <location>
        <begin position="283"/>
        <end position="424"/>
    </location>
</feature>
<evidence type="ECO:0000313" key="10">
    <source>
        <dbReference type="Proteomes" id="UP000235392"/>
    </source>
</evidence>
<comment type="caution">
    <text evidence="9">The sequence shown here is derived from an EMBL/GenBank/DDBJ whole genome shotgun (WGS) entry which is preliminary data.</text>
</comment>
<keyword evidence="7" id="KW-0539">Nucleus</keyword>
<dbReference type="GO" id="GO:0043488">
    <property type="term" value="P:regulation of mRNA stability"/>
    <property type="evidence" value="ECO:0007669"/>
    <property type="project" value="InterPro"/>
</dbReference>
<evidence type="ECO:0000256" key="1">
    <source>
        <dbReference type="ARBA" id="ARBA00004123"/>
    </source>
</evidence>
<dbReference type="EMBL" id="PGCI01000186">
    <property type="protein sequence ID" value="PLW35018.1"/>
    <property type="molecule type" value="Genomic_DNA"/>
</dbReference>
<dbReference type="GO" id="GO:0008270">
    <property type="term" value="F:zinc ion binding"/>
    <property type="evidence" value="ECO:0007669"/>
    <property type="project" value="UniProtKB-KW"/>
</dbReference>
<comment type="subcellular location">
    <subcellularLocation>
        <location evidence="1">Nucleus</location>
    </subcellularLocation>
</comment>
<evidence type="ECO:0000256" key="8">
    <source>
        <dbReference type="SAM" id="MobiDB-lite"/>
    </source>
</evidence>
<name>A0A2N5UBC9_9BASI</name>
<dbReference type="Gene3D" id="1.10.340.40">
    <property type="entry name" value="Nuclear abundant poly(A) RNA-bind protein 2, N-terminal domain"/>
    <property type="match status" value="1"/>
</dbReference>
<feature type="region of interest" description="Disordered" evidence="8">
    <location>
        <begin position="181"/>
        <end position="234"/>
    </location>
</feature>
<evidence type="ECO:0000313" key="9">
    <source>
        <dbReference type="EMBL" id="PLW35018.1"/>
    </source>
</evidence>
<keyword evidence="4" id="KW-0677">Repeat</keyword>
<feature type="compositionally biased region" description="Low complexity" evidence="8">
    <location>
        <begin position="148"/>
        <end position="167"/>
    </location>
</feature>
<evidence type="ECO:0000256" key="4">
    <source>
        <dbReference type="ARBA" id="ARBA00022737"/>
    </source>
</evidence>
<dbReference type="Pfam" id="PF14608">
    <property type="entry name" value="zf-CCCH_2"/>
    <property type="match status" value="2"/>
</dbReference>
<feature type="compositionally biased region" description="Gly residues" evidence="8">
    <location>
        <begin position="500"/>
        <end position="510"/>
    </location>
</feature>
<dbReference type="PANTHER" id="PTHR14738:SF29">
    <property type="entry name" value="ZINC FINGER CCCH DOMAIN-CONTAINING PROTEIN 14"/>
    <property type="match status" value="1"/>
</dbReference>
<keyword evidence="5" id="KW-0863">Zinc-finger</keyword>
<keyword evidence="3" id="KW-0479">Metal-binding</keyword>
<gene>
    <name evidence="9" type="ORF">PCASD_15339</name>
</gene>